<keyword evidence="3" id="KW-1185">Reference proteome</keyword>
<proteinExistence type="predicted"/>
<protein>
    <submittedName>
        <fullName evidence="2">Outer membrane protein assembly factor BamB</fullName>
    </submittedName>
</protein>
<dbReference type="InterPro" id="IPR002372">
    <property type="entry name" value="PQQ_rpt_dom"/>
</dbReference>
<dbReference type="Pfam" id="PF13360">
    <property type="entry name" value="PQQ_2"/>
    <property type="match status" value="2"/>
</dbReference>
<dbReference type="AlphaFoldDB" id="A0A5C5ZGS3"/>
<evidence type="ECO:0000259" key="1">
    <source>
        <dbReference type="Pfam" id="PF13360"/>
    </source>
</evidence>
<dbReference type="SUPFAM" id="SSF50998">
    <property type="entry name" value="Quinoprotein alcohol dehydrogenase-like"/>
    <property type="match status" value="1"/>
</dbReference>
<dbReference type="RefSeq" id="WP_146582710.1">
    <property type="nucleotide sequence ID" value="NZ_SJPM01000036.1"/>
</dbReference>
<dbReference type="PANTHER" id="PTHR34512:SF30">
    <property type="entry name" value="OUTER MEMBRANE PROTEIN ASSEMBLY FACTOR BAMB"/>
    <property type="match status" value="1"/>
</dbReference>
<dbReference type="Gene3D" id="2.130.10.10">
    <property type="entry name" value="YVTN repeat-like/Quinoprotein amine dehydrogenase"/>
    <property type="match status" value="1"/>
</dbReference>
<gene>
    <name evidence="2" type="primary">bamB_7</name>
    <name evidence="2" type="ORF">Pla100_61070</name>
</gene>
<feature type="domain" description="Pyrrolo-quinoline quinone repeat" evidence="1">
    <location>
        <begin position="56"/>
        <end position="164"/>
    </location>
</feature>
<dbReference type="EMBL" id="SJPM01000036">
    <property type="protein sequence ID" value="TWT86358.1"/>
    <property type="molecule type" value="Genomic_DNA"/>
</dbReference>
<accession>A0A5C5ZGS3</accession>
<evidence type="ECO:0000313" key="2">
    <source>
        <dbReference type="EMBL" id="TWT86358.1"/>
    </source>
</evidence>
<feature type="domain" description="Pyrrolo-quinoline quinone repeat" evidence="1">
    <location>
        <begin position="181"/>
        <end position="384"/>
    </location>
</feature>
<reference evidence="2 3" key="1">
    <citation type="submission" date="2019-02" db="EMBL/GenBank/DDBJ databases">
        <title>Deep-cultivation of Planctomycetes and their phenomic and genomic characterization uncovers novel biology.</title>
        <authorList>
            <person name="Wiegand S."/>
            <person name="Jogler M."/>
            <person name="Boedeker C."/>
            <person name="Pinto D."/>
            <person name="Vollmers J."/>
            <person name="Rivas-Marin E."/>
            <person name="Kohn T."/>
            <person name="Peeters S.H."/>
            <person name="Heuer A."/>
            <person name="Rast P."/>
            <person name="Oberbeckmann S."/>
            <person name="Bunk B."/>
            <person name="Jeske O."/>
            <person name="Meyerdierks A."/>
            <person name="Storesund J.E."/>
            <person name="Kallscheuer N."/>
            <person name="Luecker S."/>
            <person name="Lage O.M."/>
            <person name="Pohl T."/>
            <person name="Merkel B.J."/>
            <person name="Hornburger P."/>
            <person name="Mueller R.-W."/>
            <person name="Bruemmer F."/>
            <person name="Labrenz M."/>
            <person name="Spormann A.M."/>
            <person name="Op Den Camp H."/>
            <person name="Overmann J."/>
            <person name="Amann R."/>
            <person name="Jetten M.S.M."/>
            <person name="Mascher T."/>
            <person name="Medema M.H."/>
            <person name="Devos D.P."/>
            <person name="Kaster A.-K."/>
            <person name="Ovreas L."/>
            <person name="Rohde M."/>
            <person name="Galperin M.Y."/>
            <person name="Jogler C."/>
        </authorList>
    </citation>
    <scope>NUCLEOTIDE SEQUENCE [LARGE SCALE GENOMIC DNA]</scope>
    <source>
        <strain evidence="2 3">Pla100</strain>
    </source>
</reference>
<dbReference type="PANTHER" id="PTHR34512">
    <property type="entry name" value="CELL SURFACE PROTEIN"/>
    <property type="match status" value="1"/>
</dbReference>
<dbReference type="Proteomes" id="UP000316213">
    <property type="component" value="Unassembled WGS sequence"/>
</dbReference>
<comment type="caution">
    <text evidence="2">The sequence shown here is derived from an EMBL/GenBank/DDBJ whole genome shotgun (WGS) entry which is preliminary data.</text>
</comment>
<organism evidence="2 3">
    <name type="scientific">Neorhodopirellula pilleata</name>
    <dbReference type="NCBI Taxonomy" id="2714738"/>
    <lineage>
        <taxon>Bacteria</taxon>
        <taxon>Pseudomonadati</taxon>
        <taxon>Planctomycetota</taxon>
        <taxon>Planctomycetia</taxon>
        <taxon>Pirellulales</taxon>
        <taxon>Pirellulaceae</taxon>
        <taxon>Neorhodopirellula</taxon>
    </lineage>
</organism>
<sequence>MTLHLLFCSRFVVLVIVLGFHFSSICPAQWPDRHGPTLDGVAAAEDAQGLPTHWTFTDNVAWKTRLHDEGHSSPVISEGKIWLTAATTDGTKQFVIAIDEKTGEVLHDRVVFENKEVEPLGGAQGFNNYAAPSCVLAPGAVYVHFGSYGTAKLDAQTADVIWQRRDLKCQHFRGPGSSPVLVDNKLILTFDGVDQQYTVALDTATGETIWRTDRSTDYGDVGDDGRPLRDGDMRKAYCTPLVVKVGNQTQVLSVGARAMQSYEVETGREIWTLRHNSYNAGIRPLWLTDLKLVVINTGSRGAQHVAVKLDETTRGDITDSHVVWVREHGNPRFAMPIEQDGLIFQVTDNGVLSCVDAANGDEIRKLRLSGDYRASPILAGENLYFFNESGLGSVVQGNRDCETLAVNDVPEMATTACPAVSGGALFVRGKEFLFKIAVSSK</sequence>
<evidence type="ECO:0000313" key="3">
    <source>
        <dbReference type="Proteomes" id="UP000316213"/>
    </source>
</evidence>
<dbReference type="OrthoDB" id="244732at2"/>
<dbReference type="InterPro" id="IPR011047">
    <property type="entry name" value="Quinoprotein_ADH-like_sf"/>
</dbReference>
<dbReference type="InterPro" id="IPR015943">
    <property type="entry name" value="WD40/YVTN_repeat-like_dom_sf"/>
</dbReference>
<name>A0A5C5ZGS3_9BACT</name>